<gene>
    <name evidence="1" type="ORF">D187_010154</name>
</gene>
<sequence>MSMQRISERFSHAARQFHQEMSGVAELARTKGPRSAAERLAEAMAWRLSPARRSFVRRLEHERALAREFDERFGVDTSSESSLTEVGVPADKAHDGNGIYRGIWADIFHEALRGTGLSLEDLTFVDYGAGKGKAMLLASAYPFRRIVGVEFAPGLCEVAQRNLAVFRSPTQRCFSLDVVAGDALEWEPPAEPLLCFFFNPFSDEVMARVIARISESCQRIPRDIYLLYVNIRNTDEQARVFERSSELTLLRRDRHALLAKVTPRVVHDRRP</sequence>
<name>S9PAW7_CYSF2</name>
<dbReference type="RefSeq" id="WP_002629201.1">
    <property type="nucleotide sequence ID" value="NZ_ANAH02000009.1"/>
</dbReference>
<reference evidence="1" key="1">
    <citation type="submission" date="2013-05" db="EMBL/GenBank/DDBJ databases">
        <title>Genome assembly of Cystobacter fuscus DSM 2262.</title>
        <authorList>
            <person name="Sharma G."/>
            <person name="Khatri I."/>
            <person name="Kaur C."/>
            <person name="Mayilraj S."/>
            <person name="Subramanian S."/>
        </authorList>
    </citation>
    <scope>NUCLEOTIDE SEQUENCE [LARGE SCALE GENOMIC DNA]</scope>
    <source>
        <strain evidence="1">DSM 2262</strain>
    </source>
</reference>
<protein>
    <recommendedName>
        <fullName evidence="3">DOT1 domain-containing protein</fullName>
    </recommendedName>
</protein>
<dbReference type="Proteomes" id="UP000011682">
    <property type="component" value="Unassembled WGS sequence"/>
</dbReference>
<evidence type="ECO:0000313" key="1">
    <source>
        <dbReference type="EMBL" id="EPX61535.1"/>
    </source>
</evidence>
<dbReference type="InterPro" id="IPR029063">
    <property type="entry name" value="SAM-dependent_MTases_sf"/>
</dbReference>
<organism evidence="1 2">
    <name type="scientific">Cystobacter fuscus (strain ATCC 25194 / DSM 2262 / NBRC 100088 / M29)</name>
    <dbReference type="NCBI Taxonomy" id="1242864"/>
    <lineage>
        <taxon>Bacteria</taxon>
        <taxon>Pseudomonadati</taxon>
        <taxon>Myxococcota</taxon>
        <taxon>Myxococcia</taxon>
        <taxon>Myxococcales</taxon>
        <taxon>Cystobacterineae</taxon>
        <taxon>Archangiaceae</taxon>
        <taxon>Cystobacter</taxon>
    </lineage>
</organism>
<keyword evidence="2" id="KW-1185">Reference proteome</keyword>
<dbReference type="AlphaFoldDB" id="S9PAW7"/>
<evidence type="ECO:0000313" key="2">
    <source>
        <dbReference type="Proteomes" id="UP000011682"/>
    </source>
</evidence>
<dbReference type="CDD" id="cd02440">
    <property type="entry name" value="AdoMet_MTases"/>
    <property type="match status" value="1"/>
</dbReference>
<dbReference type="EMBL" id="ANAH02000009">
    <property type="protein sequence ID" value="EPX61535.1"/>
    <property type="molecule type" value="Genomic_DNA"/>
</dbReference>
<evidence type="ECO:0008006" key="3">
    <source>
        <dbReference type="Google" id="ProtNLM"/>
    </source>
</evidence>
<dbReference type="eggNOG" id="COG4123">
    <property type="taxonomic scope" value="Bacteria"/>
</dbReference>
<dbReference type="SUPFAM" id="SSF53335">
    <property type="entry name" value="S-adenosyl-L-methionine-dependent methyltransferases"/>
    <property type="match status" value="1"/>
</dbReference>
<comment type="caution">
    <text evidence="1">The sequence shown here is derived from an EMBL/GenBank/DDBJ whole genome shotgun (WGS) entry which is preliminary data.</text>
</comment>
<dbReference type="OrthoDB" id="9780095at2"/>
<accession>S9PAW7</accession>
<proteinExistence type="predicted"/>
<dbReference type="Gene3D" id="3.40.50.150">
    <property type="entry name" value="Vaccinia Virus protein VP39"/>
    <property type="match status" value="1"/>
</dbReference>